<feature type="region of interest" description="Disordered" evidence="1">
    <location>
        <begin position="431"/>
        <end position="456"/>
    </location>
</feature>
<dbReference type="Gramene" id="TraesJAG4A03G02014170.1">
    <property type="protein sequence ID" value="TraesJAG4A03G02014170.1"/>
    <property type="gene ID" value="TraesJAG4A03G02014170"/>
</dbReference>
<feature type="region of interest" description="Disordered" evidence="1">
    <location>
        <begin position="487"/>
        <end position="513"/>
    </location>
</feature>
<dbReference type="EnsemblPlants" id="TraesCS4A02G009200.1">
    <property type="protein sequence ID" value="TraesCS4A02G009200.1"/>
    <property type="gene ID" value="TraesCS4A02G009200"/>
</dbReference>
<dbReference type="RefSeq" id="XP_044362143.1">
    <property type="nucleotide sequence ID" value="XM_044506208.1"/>
</dbReference>
<dbReference type="Gramene" id="TraesRN4A0100016800.1">
    <property type="protein sequence ID" value="TraesRN4A0100016800.1"/>
    <property type="gene ID" value="TraesRN4A0100016800"/>
</dbReference>
<dbReference type="Gramene" id="TraesWEE_scaffold_008664_01G000400.1">
    <property type="protein sequence ID" value="TraesWEE_scaffold_008664_01G000400.1"/>
    <property type="gene ID" value="TraesWEE_scaffold_008664_01G000400"/>
</dbReference>
<dbReference type="Gramene" id="TraesCLE_scaffold_011885_01G000400.1">
    <property type="protein sequence ID" value="TraesCLE_scaffold_011885_01G000400.1"/>
    <property type="gene ID" value="TraesCLE_scaffold_011885_01G000400"/>
</dbReference>
<dbReference type="PANTHER" id="PTHR14523">
    <property type="entry name" value="UNCHARACTERIZED PROTEIN C17ORF53 HOMOLOG"/>
    <property type="match status" value="1"/>
</dbReference>
<dbReference type="Gramene" id="TraesCAD_scaffold_012100_01G000200.1">
    <property type="protein sequence ID" value="TraesCAD_scaffold_012100_01G000200.1"/>
    <property type="gene ID" value="TraesCAD_scaffold_012100_01G000200"/>
</dbReference>
<evidence type="ECO:0000313" key="4">
    <source>
        <dbReference type="Proteomes" id="UP000019116"/>
    </source>
</evidence>
<dbReference type="Gramene" id="TraesCS4A03G0015600.1">
    <property type="protein sequence ID" value="TraesCS4A03G0015600.1.CDS"/>
    <property type="gene ID" value="TraesCS4A03G0015600"/>
</dbReference>
<dbReference type="InterPro" id="IPR058570">
    <property type="entry name" value="HROB_OB"/>
</dbReference>
<dbReference type="Proteomes" id="UP000019116">
    <property type="component" value="Chromosome 4A"/>
</dbReference>
<feature type="region of interest" description="Disordered" evidence="1">
    <location>
        <begin position="371"/>
        <end position="405"/>
    </location>
</feature>
<feature type="region of interest" description="Disordered" evidence="1">
    <location>
        <begin position="213"/>
        <end position="237"/>
    </location>
</feature>
<feature type="compositionally biased region" description="Polar residues" evidence="1">
    <location>
        <begin position="376"/>
        <end position="385"/>
    </location>
</feature>
<feature type="domain" description="Homologous recombination OB-fold protein OB-fold" evidence="2">
    <location>
        <begin position="121"/>
        <end position="205"/>
    </location>
</feature>
<reference evidence="3" key="2">
    <citation type="submission" date="2018-10" db="UniProtKB">
        <authorList>
            <consortium name="EnsemblPlants"/>
        </authorList>
    </citation>
    <scope>IDENTIFICATION</scope>
</reference>
<name>A0A3B6HR89_WHEAT</name>
<dbReference type="Gramene" id="TraesROB_scaffold_084170_01G000200.1">
    <property type="protein sequence ID" value="TraesROB_scaffold_084170_01G000200.1"/>
    <property type="gene ID" value="TraesROB_scaffold_084170_01G000200"/>
</dbReference>
<gene>
    <name evidence="3" type="primary">LOC123084714</name>
</gene>
<keyword evidence="4" id="KW-1185">Reference proteome</keyword>
<organism evidence="3">
    <name type="scientific">Triticum aestivum</name>
    <name type="common">Wheat</name>
    <dbReference type="NCBI Taxonomy" id="4565"/>
    <lineage>
        <taxon>Eukaryota</taxon>
        <taxon>Viridiplantae</taxon>
        <taxon>Streptophyta</taxon>
        <taxon>Embryophyta</taxon>
        <taxon>Tracheophyta</taxon>
        <taxon>Spermatophyta</taxon>
        <taxon>Magnoliopsida</taxon>
        <taxon>Liliopsida</taxon>
        <taxon>Poales</taxon>
        <taxon>Poaceae</taxon>
        <taxon>BOP clade</taxon>
        <taxon>Pooideae</taxon>
        <taxon>Triticodae</taxon>
        <taxon>Triticeae</taxon>
        <taxon>Triticinae</taxon>
        <taxon>Triticum</taxon>
    </lineage>
</organism>
<dbReference type="PaxDb" id="4565-Traes_4AS_BD60678B0.2"/>
<protein>
    <recommendedName>
        <fullName evidence="2">Homologous recombination OB-fold protein OB-fold domain-containing protein</fullName>
    </recommendedName>
</protein>
<evidence type="ECO:0000313" key="3">
    <source>
        <dbReference type="EnsemblPlants" id="TraesCS4A02G009200.1"/>
    </source>
</evidence>
<feature type="region of interest" description="Disordered" evidence="1">
    <location>
        <begin position="1"/>
        <end position="61"/>
    </location>
</feature>
<reference evidence="3" key="1">
    <citation type="submission" date="2018-08" db="EMBL/GenBank/DDBJ databases">
        <authorList>
            <person name="Rossello M."/>
        </authorList>
    </citation>
    <scope>NUCLEOTIDE SEQUENCE [LARGE SCALE GENOMIC DNA]</scope>
    <source>
        <strain evidence="3">cv. Chinese Spring</strain>
    </source>
</reference>
<dbReference type="Gramene" id="TraesCS4A02G009200.1">
    <property type="protein sequence ID" value="TraesCS4A02G009200.1"/>
    <property type="gene ID" value="TraesCS4A02G009200"/>
</dbReference>
<accession>A0A3B6HR89</accession>
<feature type="compositionally biased region" description="Polar residues" evidence="1">
    <location>
        <begin position="487"/>
        <end position="507"/>
    </location>
</feature>
<proteinExistence type="predicted"/>
<dbReference type="GO" id="GO:0000725">
    <property type="term" value="P:recombinational repair"/>
    <property type="evidence" value="ECO:0007669"/>
    <property type="project" value="InterPro"/>
</dbReference>
<dbReference type="PANTHER" id="PTHR14523:SF1">
    <property type="entry name" value="HOMOLOGOUS RECOMBINATION OB-FOLD PROTEIN"/>
    <property type="match status" value="1"/>
</dbReference>
<evidence type="ECO:0000256" key="1">
    <source>
        <dbReference type="SAM" id="MobiDB-lite"/>
    </source>
</evidence>
<evidence type="ECO:0000259" key="2">
    <source>
        <dbReference type="Pfam" id="PF15072"/>
    </source>
</evidence>
<dbReference type="GeneID" id="123084714"/>
<dbReference type="Gramene" id="TraesPARA_EIv1.0_1304560.1">
    <property type="protein sequence ID" value="TraesPARA_EIv1.0_1304560.1.CDS"/>
    <property type="gene ID" value="TraesPARA_EIv1.0_1304560"/>
</dbReference>
<dbReference type="InterPro" id="IPR028045">
    <property type="entry name" value="HROB"/>
</dbReference>
<dbReference type="KEGG" id="taes:123084714"/>
<feature type="compositionally biased region" description="Low complexity" evidence="1">
    <location>
        <begin position="30"/>
        <end position="44"/>
    </location>
</feature>
<dbReference type="AlphaFoldDB" id="A0A3B6HR89"/>
<feature type="compositionally biased region" description="Polar residues" evidence="1">
    <location>
        <begin position="394"/>
        <end position="404"/>
    </location>
</feature>
<dbReference type="Gramene" id="TraesLAC4A03G01960660.1">
    <property type="protein sequence ID" value="TraesLAC4A03G01960660.1"/>
    <property type="gene ID" value="TraesLAC4A03G01960660"/>
</dbReference>
<sequence length="530" mass="57293">MAQLPRRAASVRDIDDSDLHLHRHRHRNLNPHSSLRRPSTTSHQRSSHRRIPGPASASAVRDAMRLRSPLSSVPANWGDGQAADADFLLDSWLGALRDLGGDRGWQQPGIGKIHVDRALDRACRVVGVVTLCTPNGYGDLMLNLKDPSGTIDASVHKKVLSNENLSKGLSVGSVIVLKQVAVLRPSSTVCYLNVTQKNVEKVLQNDSVSLCKQAVPSSNSERQSQQPGPGDNMEREAGAETTDGMTAIFSKLSRTKDGRIVDLLCDNGGAAKAVNSSILRTDKDTHRVQNHHEKRMEQMDSSSQIKNLPGFNTSQQLQKIISSMNPANCQLKQGGGVPKYGTSSEAKSSADDIMRKLSGGEMMVPSSKEITVAEGSRSNCGTHGESNNRDEHQQQNPNADTRCTQPILGGSSVMAGSRYCSQASCTGNLRQLSGDDLMQPRSKKLKSDATLSDGNGLDDLADDFLGDHNPIRKPEHQQKDIHGASAGTLQPTQENCSMSATGGTLPSSHKMVASVPEWTDEQLSQLFDDY</sequence>
<feature type="compositionally biased region" description="Polar residues" evidence="1">
    <location>
        <begin position="213"/>
        <end position="227"/>
    </location>
</feature>
<feature type="compositionally biased region" description="Basic and acidic residues" evidence="1">
    <location>
        <begin position="10"/>
        <end position="20"/>
    </location>
</feature>
<dbReference type="Pfam" id="PF15072">
    <property type="entry name" value="HROB"/>
    <property type="match status" value="1"/>
</dbReference>